<evidence type="ECO:0000256" key="2">
    <source>
        <dbReference type="SAM" id="SignalP"/>
    </source>
</evidence>
<feature type="compositionally biased region" description="Low complexity" evidence="1">
    <location>
        <begin position="209"/>
        <end position="291"/>
    </location>
</feature>
<dbReference type="AlphaFoldDB" id="A0A2P4X8I5"/>
<comment type="caution">
    <text evidence="3">The sequence shown here is derived from an EMBL/GenBank/DDBJ whole genome shotgun (WGS) entry which is preliminary data.</text>
</comment>
<feature type="chain" id="PRO_5015166773" description="Carbohydrate-binding protein" evidence="2">
    <location>
        <begin position="21"/>
        <end position="375"/>
    </location>
</feature>
<protein>
    <recommendedName>
        <fullName evidence="5">Carbohydrate-binding protein</fullName>
    </recommendedName>
</protein>
<evidence type="ECO:0000313" key="3">
    <source>
        <dbReference type="EMBL" id="POM61864.1"/>
    </source>
</evidence>
<evidence type="ECO:0000256" key="1">
    <source>
        <dbReference type="SAM" id="MobiDB-lite"/>
    </source>
</evidence>
<dbReference type="OrthoDB" id="114099at2759"/>
<dbReference type="EMBL" id="NCKW01015758">
    <property type="protein sequence ID" value="POM61864.1"/>
    <property type="molecule type" value="Genomic_DNA"/>
</dbReference>
<name>A0A2P4X8I5_9STRA</name>
<keyword evidence="2" id="KW-0732">Signal</keyword>
<evidence type="ECO:0008006" key="5">
    <source>
        <dbReference type="Google" id="ProtNLM"/>
    </source>
</evidence>
<organism evidence="3 4">
    <name type="scientific">Phytophthora palmivora</name>
    <dbReference type="NCBI Taxonomy" id="4796"/>
    <lineage>
        <taxon>Eukaryota</taxon>
        <taxon>Sar</taxon>
        <taxon>Stramenopiles</taxon>
        <taxon>Oomycota</taxon>
        <taxon>Peronosporomycetes</taxon>
        <taxon>Peronosporales</taxon>
        <taxon>Peronosporaceae</taxon>
        <taxon>Phytophthora</taxon>
    </lineage>
</organism>
<keyword evidence="4" id="KW-1185">Reference proteome</keyword>
<feature type="region of interest" description="Disordered" evidence="1">
    <location>
        <begin position="198"/>
        <end position="375"/>
    </location>
</feature>
<sequence>MVAHFKCLLVVALTATVVNGHGYLSDPKVKFTAQAGDPTQFIATIQASASGLSGTFNGAPKDNVAAFTKVFGSSKYTSLKEFVTAKAKIQVAGATMTCGSCDPKQEPQPMPKSDVVWSHSDSEGFTPSHEGPCEVWCDDVRTFQDDDCAAHYTMVPAKMPYDRDACMGSSTLTFYWMAMHSDTWQVYVNCSPLEKTTSTGAKSKYAVGSSTSTAQTNSTSSTATEAPSTSTTTEAPTTTSSSGSSTSESPSSPSTPSATTAPSTPSTPSAPSTPSTPLATTAPSTPSTPTTDNSDCGSYDVAGSESDCGSFDVAGSASDCDSLDVAGGSGDDAQNTGSQGNPNQASPSTGAGSQTNFDFSTVQGDTNIGTVAPYN</sequence>
<feature type="compositionally biased region" description="Polar residues" evidence="1">
    <location>
        <begin position="332"/>
        <end position="369"/>
    </location>
</feature>
<proteinExistence type="predicted"/>
<reference evidence="3 4" key="1">
    <citation type="journal article" date="2017" name="Genome Biol. Evol.">
        <title>Phytophthora megakarya and P. palmivora, closely related causal agents of cacao black pod rot, underwent increases in genome sizes and gene numbers by different mechanisms.</title>
        <authorList>
            <person name="Ali S.S."/>
            <person name="Shao J."/>
            <person name="Lary D.J."/>
            <person name="Kronmiller B."/>
            <person name="Shen D."/>
            <person name="Strem M.D."/>
            <person name="Amoako-Attah I."/>
            <person name="Akrofi A.Y."/>
            <person name="Begoude B.A."/>
            <person name="Ten Hoopen G.M."/>
            <person name="Coulibaly K."/>
            <person name="Kebe B.I."/>
            <person name="Melnick R.L."/>
            <person name="Guiltinan M.J."/>
            <person name="Tyler B.M."/>
            <person name="Meinhardt L.W."/>
            <person name="Bailey B.A."/>
        </authorList>
    </citation>
    <scope>NUCLEOTIDE SEQUENCE [LARGE SCALE GENOMIC DNA]</scope>
    <source>
        <strain evidence="4">sbr112.9</strain>
    </source>
</reference>
<feature type="region of interest" description="Disordered" evidence="1">
    <location>
        <begin position="102"/>
        <end position="123"/>
    </location>
</feature>
<gene>
    <name evidence="3" type="ORF">PHPALM_29058</name>
</gene>
<accession>A0A2P4X8I5</accession>
<evidence type="ECO:0000313" key="4">
    <source>
        <dbReference type="Proteomes" id="UP000237271"/>
    </source>
</evidence>
<dbReference type="Proteomes" id="UP000237271">
    <property type="component" value="Unassembled WGS sequence"/>
</dbReference>
<feature type="signal peptide" evidence="2">
    <location>
        <begin position="1"/>
        <end position="20"/>
    </location>
</feature>